<sequence>MAHITLVLPFALPLPEFAPDLIRAMNTPALALLLSRASGATRTRTAEHTHALPHETWLARALGLGAAGRVDVAVAAMRGFGLEPEGGNWYIVSPGHIQIARTHLTMADTRQVPLADDDSRALFATAAELCESIGHALRYGDAQTWFLRADDWTGFETATPDTVVNMDLTDFMPKGQPALAYRRLQNEVQMAWHAHPVNAARETRRLPIVNAFWVWGAGRTAPAGTQLQTQPLASVAVPGWLGALGDQRLDSLGGLADLLSTDRTLVVGPLAEAAQAADWGVWLQVMGQLEETLFAPLLAAVKAGRVSKLTLVLSSREGLLETTTGALAQRKFWRSPTLDALK</sequence>
<dbReference type="AlphaFoldDB" id="A0A7W9WY31"/>
<gene>
    <name evidence="1" type="ORF">HD842_001047</name>
</gene>
<reference evidence="1 2" key="1">
    <citation type="submission" date="2020-08" db="EMBL/GenBank/DDBJ databases">
        <title>The Agave Microbiome: Exploring the role of microbial communities in plant adaptations to desert environments.</title>
        <authorList>
            <person name="Partida-Martinez L.P."/>
        </authorList>
    </citation>
    <scope>NUCLEOTIDE SEQUENCE [LARGE SCALE GENOMIC DNA]</scope>
    <source>
        <strain evidence="1 2">AT3.2</strain>
    </source>
</reference>
<organism evidence="1 2">
    <name type="scientific">Massilia aurea</name>
    <dbReference type="NCBI Taxonomy" id="373040"/>
    <lineage>
        <taxon>Bacteria</taxon>
        <taxon>Pseudomonadati</taxon>
        <taxon>Pseudomonadota</taxon>
        <taxon>Betaproteobacteria</taxon>
        <taxon>Burkholderiales</taxon>
        <taxon>Oxalobacteraceae</taxon>
        <taxon>Telluria group</taxon>
        <taxon>Massilia</taxon>
    </lineage>
</organism>
<dbReference type="Proteomes" id="UP000540787">
    <property type="component" value="Unassembled WGS sequence"/>
</dbReference>
<evidence type="ECO:0000313" key="1">
    <source>
        <dbReference type="EMBL" id="MBB6132936.1"/>
    </source>
</evidence>
<proteinExistence type="predicted"/>
<evidence type="ECO:0008006" key="3">
    <source>
        <dbReference type="Google" id="ProtNLM"/>
    </source>
</evidence>
<accession>A0A7W9WY31</accession>
<keyword evidence="2" id="KW-1185">Reference proteome</keyword>
<name>A0A7W9WY31_9BURK</name>
<evidence type="ECO:0000313" key="2">
    <source>
        <dbReference type="Proteomes" id="UP000540787"/>
    </source>
</evidence>
<dbReference type="InterPro" id="IPR016631">
    <property type="entry name" value="Regulatory_RpfE"/>
</dbReference>
<dbReference type="RefSeq" id="WP_183551883.1">
    <property type="nucleotide sequence ID" value="NZ_JACHBX010000001.1"/>
</dbReference>
<protein>
    <recommendedName>
        <fullName evidence="3">Regulatory protein, RpfE type</fullName>
    </recommendedName>
</protein>
<dbReference type="EMBL" id="JACHBX010000001">
    <property type="protein sequence ID" value="MBB6132936.1"/>
    <property type="molecule type" value="Genomic_DNA"/>
</dbReference>
<comment type="caution">
    <text evidence="1">The sequence shown here is derived from an EMBL/GenBank/DDBJ whole genome shotgun (WGS) entry which is preliminary data.</text>
</comment>
<dbReference type="PIRSF" id="PIRSF015283">
    <property type="entry name" value="Regulatory_RpfE"/>
    <property type="match status" value="1"/>
</dbReference>